<dbReference type="Pfam" id="PF14647">
    <property type="entry name" value="FAM91_N"/>
    <property type="match status" value="1"/>
</dbReference>
<organism evidence="2 3">
    <name type="scientific">Armadillidium nasatum</name>
    <dbReference type="NCBI Taxonomy" id="96803"/>
    <lineage>
        <taxon>Eukaryota</taxon>
        <taxon>Metazoa</taxon>
        <taxon>Ecdysozoa</taxon>
        <taxon>Arthropoda</taxon>
        <taxon>Crustacea</taxon>
        <taxon>Multicrustacea</taxon>
        <taxon>Malacostraca</taxon>
        <taxon>Eumalacostraca</taxon>
        <taxon>Peracarida</taxon>
        <taxon>Isopoda</taxon>
        <taxon>Oniscidea</taxon>
        <taxon>Crinocheta</taxon>
        <taxon>Armadillidiidae</taxon>
        <taxon>Armadillidium</taxon>
    </lineage>
</organism>
<accession>A0A5N5TNQ1</accession>
<evidence type="ECO:0000313" key="2">
    <source>
        <dbReference type="EMBL" id="KAB7507790.1"/>
    </source>
</evidence>
<dbReference type="AlphaFoldDB" id="A0A5N5TNQ1"/>
<gene>
    <name evidence="2" type="ORF">Anas_01178</name>
</gene>
<proteinExistence type="predicted"/>
<comment type="caution">
    <text evidence="2">The sequence shown here is derived from an EMBL/GenBank/DDBJ whole genome shotgun (WGS) entry which is preliminary data.</text>
</comment>
<dbReference type="InterPro" id="IPR028091">
    <property type="entry name" value="FAM91_N_dom"/>
</dbReference>
<dbReference type="EMBL" id="SEYY01000215">
    <property type="protein sequence ID" value="KAB7507790.1"/>
    <property type="molecule type" value="Genomic_DNA"/>
</dbReference>
<protein>
    <recommendedName>
        <fullName evidence="1">FAM91 N-terminal domain-containing protein</fullName>
    </recommendedName>
</protein>
<sequence length="89" mass="10532">LLGNTKKEYEKQVVEYSIKTQQQYLGNLGLRLLGIGRNQYIDLMNQCRSSRKIFRRRNVRELLPSLPKEITIEPWWIVKPGSITEEDIK</sequence>
<dbReference type="Proteomes" id="UP000326759">
    <property type="component" value="Unassembled WGS sequence"/>
</dbReference>
<feature type="non-terminal residue" evidence="2">
    <location>
        <position position="1"/>
    </location>
</feature>
<reference evidence="2 3" key="1">
    <citation type="journal article" date="2019" name="PLoS Biol.">
        <title>Sex chromosomes control vertical transmission of feminizing Wolbachia symbionts in an isopod.</title>
        <authorList>
            <person name="Becking T."/>
            <person name="Chebbi M.A."/>
            <person name="Giraud I."/>
            <person name="Moumen B."/>
            <person name="Laverre T."/>
            <person name="Caubet Y."/>
            <person name="Peccoud J."/>
            <person name="Gilbert C."/>
            <person name="Cordaux R."/>
        </authorList>
    </citation>
    <scope>NUCLEOTIDE SEQUENCE [LARGE SCALE GENOMIC DNA]</scope>
    <source>
        <strain evidence="2">ANa2</strain>
        <tissue evidence="2">Whole body excluding digestive tract and cuticle</tissue>
    </source>
</reference>
<keyword evidence="3" id="KW-1185">Reference proteome</keyword>
<feature type="domain" description="FAM91 N-terminal" evidence="1">
    <location>
        <begin position="30"/>
        <end position="89"/>
    </location>
</feature>
<evidence type="ECO:0000313" key="3">
    <source>
        <dbReference type="Proteomes" id="UP000326759"/>
    </source>
</evidence>
<dbReference type="PANTHER" id="PTHR28441:SF2">
    <property type="entry name" value="PROTEIN FAM91A1"/>
    <property type="match status" value="1"/>
</dbReference>
<dbReference type="PANTHER" id="PTHR28441">
    <property type="entry name" value="PROTEIN FAM91A1"/>
    <property type="match status" value="1"/>
</dbReference>
<evidence type="ECO:0000259" key="1">
    <source>
        <dbReference type="Pfam" id="PF14647"/>
    </source>
</evidence>
<dbReference type="OrthoDB" id="6734938at2759"/>
<name>A0A5N5TNQ1_9CRUS</name>
<feature type="non-terminal residue" evidence="2">
    <location>
        <position position="89"/>
    </location>
</feature>
<dbReference type="InterPro" id="IPR039199">
    <property type="entry name" value="FAM91"/>
</dbReference>